<name>A0AAN6GPQ7_9BASI</name>
<evidence type="ECO:0000313" key="3">
    <source>
        <dbReference type="Proteomes" id="UP001176517"/>
    </source>
</evidence>
<gene>
    <name evidence="2" type="ORF">OC846_003080</name>
</gene>
<dbReference type="EMBL" id="JAPDMZ010000069">
    <property type="protein sequence ID" value="KAK0551996.1"/>
    <property type="molecule type" value="Genomic_DNA"/>
</dbReference>
<keyword evidence="1" id="KW-0732">Signal</keyword>
<dbReference type="AlphaFoldDB" id="A0AAN6GPQ7"/>
<evidence type="ECO:0000256" key="1">
    <source>
        <dbReference type="SAM" id="SignalP"/>
    </source>
</evidence>
<evidence type="ECO:0000313" key="2">
    <source>
        <dbReference type="EMBL" id="KAK0551996.1"/>
    </source>
</evidence>
<feature type="signal peptide" evidence="1">
    <location>
        <begin position="1"/>
        <end position="22"/>
    </location>
</feature>
<protein>
    <submittedName>
        <fullName evidence="2">Uncharacterized protein</fullName>
    </submittedName>
</protein>
<keyword evidence="3" id="KW-1185">Reference proteome</keyword>
<sequence>MFRVSSLFAFVLVAALAVLASSAVGAASSPTSKAAKIAGAQAYVAAVVSHSEKDINSIPMADNITRFENLNGSPLSQTANGSVSLKKSLRYGTTAFFVAGSAGPGNYTVLKNGTVSSVYRLKAGLLGIPFTETQVFELFDYTKSGLIYNITAYAVAPPPKA</sequence>
<comment type="caution">
    <text evidence="2">The sequence shown here is derived from an EMBL/GenBank/DDBJ whole genome shotgun (WGS) entry which is preliminary data.</text>
</comment>
<reference evidence="2" key="1">
    <citation type="journal article" date="2023" name="PhytoFront">
        <title>Draft Genome Resources of Seven Strains of Tilletia horrida, Causal Agent of Kernel Smut of Rice.</title>
        <authorList>
            <person name="Khanal S."/>
            <person name="Antony Babu S."/>
            <person name="Zhou X.G."/>
        </authorList>
    </citation>
    <scope>NUCLEOTIDE SEQUENCE</scope>
    <source>
        <strain evidence="2">TX6</strain>
    </source>
</reference>
<feature type="chain" id="PRO_5043015972" evidence="1">
    <location>
        <begin position="23"/>
        <end position="161"/>
    </location>
</feature>
<accession>A0AAN6GPQ7</accession>
<proteinExistence type="predicted"/>
<organism evidence="2 3">
    <name type="scientific">Tilletia horrida</name>
    <dbReference type="NCBI Taxonomy" id="155126"/>
    <lineage>
        <taxon>Eukaryota</taxon>
        <taxon>Fungi</taxon>
        <taxon>Dikarya</taxon>
        <taxon>Basidiomycota</taxon>
        <taxon>Ustilaginomycotina</taxon>
        <taxon>Exobasidiomycetes</taxon>
        <taxon>Tilletiales</taxon>
        <taxon>Tilletiaceae</taxon>
        <taxon>Tilletia</taxon>
    </lineage>
</organism>
<dbReference type="Proteomes" id="UP001176517">
    <property type="component" value="Unassembled WGS sequence"/>
</dbReference>